<dbReference type="Proteomes" id="UP001165085">
    <property type="component" value="Unassembled WGS sequence"/>
</dbReference>
<feature type="transmembrane region" description="Helical" evidence="2">
    <location>
        <begin position="2107"/>
        <end position="2126"/>
    </location>
</feature>
<gene>
    <name evidence="4" type="ORF">TrST_g14075</name>
</gene>
<keyword evidence="2" id="KW-0812">Transmembrane</keyword>
<dbReference type="Gene3D" id="3.30.530.20">
    <property type="match status" value="3"/>
</dbReference>
<feature type="transmembrane region" description="Helical" evidence="2">
    <location>
        <begin position="1823"/>
        <end position="1841"/>
    </location>
</feature>
<dbReference type="GO" id="GO:0005737">
    <property type="term" value="C:cytoplasm"/>
    <property type="evidence" value="ECO:0007669"/>
    <property type="project" value="UniProtKB-ARBA"/>
</dbReference>
<dbReference type="EMBL" id="BRXY01000042">
    <property type="protein sequence ID" value="GMH56850.1"/>
    <property type="molecule type" value="Genomic_DNA"/>
</dbReference>
<keyword evidence="5" id="KW-1185">Reference proteome</keyword>
<evidence type="ECO:0000256" key="1">
    <source>
        <dbReference type="SAM" id="MobiDB-lite"/>
    </source>
</evidence>
<dbReference type="OrthoDB" id="10522711at2759"/>
<proteinExistence type="predicted"/>
<dbReference type="InterPro" id="IPR051213">
    <property type="entry name" value="START_lipid_transfer"/>
</dbReference>
<keyword evidence="2" id="KW-0472">Membrane</keyword>
<name>A0A9W6ZU97_9STRA</name>
<feature type="transmembrane region" description="Helical" evidence="2">
    <location>
        <begin position="2003"/>
        <end position="2022"/>
    </location>
</feature>
<accession>A0A9W6ZU97</accession>
<dbReference type="PROSITE" id="PS50848">
    <property type="entry name" value="START"/>
    <property type="match status" value="1"/>
</dbReference>
<evidence type="ECO:0000259" key="3">
    <source>
        <dbReference type="PROSITE" id="PS50848"/>
    </source>
</evidence>
<feature type="domain" description="START" evidence="3">
    <location>
        <begin position="1008"/>
        <end position="1138"/>
    </location>
</feature>
<evidence type="ECO:0000313" key="4">
    <source>
        <dbReference type="EMBL" id="GMH56850.1"/>
    </source>
</evidence>
<evidence type="ECO:0000256" key="2">
    <source>
        <dbReference type="SAM" id="Phobius"/>
    </source>
</evidence>
<feature type="compositionally biased region" description="Basic and acidic residues" evidence="1">
    <location>
        <begin position="2230"/>
        <end position="2246"/>
    </location>
</feature>
<keyword evidence="2" id="KW-1133">Transmembrane helix</keyword>
<evidence type="ECO:0000313" key="5">
    <source>
        <dbReference type="Proteomes" id="UP001165085"/>
    </source>
</evidence>
<feature type="transmembrane region" description="Helical" evidence="2">
    <location>
        <begin position="2043"/>
        <end position="2062"/>
    </location>
</feature>
<dbReference type="SUPFAM" id="SSF55961">
    <property type="entry name" value="Bet v1-like"/>
    <property type="match status" value="3"/>
</dbReference>
<feature type="transmembrane region" description="Helical" evidence="2">
    <location>
        <begin position="2068"/>
        <end position="2087"/>
    </location>
</feature>
<dbReference type="PANTHER" id="PTHR19308:SF14">
    <property type="entry name" value="START DOMAIN-CONTAINING PROTEIN"/>
    <property type="match status" value="1"/>
</dbReference>
<reference evidence="5" key="1">
    <citation type="journal article" date="2023" name="Commun. Biol.">
        <title>Genome analysis of Parmales, the sister group of diatoms, reveals the evolutionary specialization of diatoms from phago-mixotrophs to photoautotrophs.</title>
        <authorList>
            <person name="Ban H."/>
            <person name="Sato S."/>
            <person name="Yoshikawa S."/>
            <person name="Yamada K."/>
            <person name="Nakamura Y."/>
            <person name="Ichinomiya M."/>
            <person name="Sato N."/>
            <person name="Blanc-Mathieu R."/>
            <person name="Endo H."/>
            <person name="Kuwata A."/>
            <person name="Ogata H."/>
        </authorList>
    </citation>
    <scope>NUCLEOTIDE SEQUENCE [LARGE SCALE GENOMIC DNA]</scope>
    <source>
        <strain evidence="5">NIES 3701</strain>
    </source>
</reference>
<dbReference type="InterPro" id="IPR002913">
    <property type="entry name" value="START_lipid-bd_dom"/>
</dbReference>
<comment type="caution">
    <text evidence="4">The sequence shown here is derived from an EMBL/GenBank/DDBJ whole genome shotgun (WGS) entry which is preliminary data.</text>
</comment>
<organism evidence="4 5">
    <name type="scientific">Triparma strigata</name>
    <dbReference type="NCBI Taxonomy" id="1606541"/>
    <lineage>
        <taxon>Eukaryota</taxon>
        <taxon>Sar</taxon>
        <taxon>Stramenopiles</taxon>
        <taxon>Ochrophyta</taxon>
        <taxon>Bolidophyceae</taxon>
        <taxon>Parmales</taxon>
        <taxon>Triparmaceae</taxon>
        <taxon>Triparma</taxon>
    </lineage>
</organism>
<dbReference type="PANTHER" id="PTHR19308">
    <property type="entry name" value="PHOSPHATIDYLCHOLINE TRANSFER PROTEIN"/>
    <property type="match status" value="1"/>
</dbReference>
<feature type="region of interest" description="Disordered" evidence="1">
    <location>
        <begin position="2225"/>
        <end position="2269"/>
    </location>
</feature>
<dbReference type="InterPro" id="IPR023393">
    <property type="entry name" value="START-like_dom_sf"/>
</dbReference>
<dbReference type="GO" id="GO:0008289">
    <property type="term" value="F:lipid binding"/>
    <property type="evidence" value="ECO:0007669"/>
    <property type="project" value="InterPro"/>
</dbReference>
<protein>
    <recommendedName>
        <fullName evidence="3">START domain-containing protein</fullName>
    </recommendedName>
</protein>
<sequence>MSSLSTSSIPPVPSSVRPISFSSSNNSLTIPTDNSIKTVPTPNIDTQALILASNVLTAELETLPHLLPPSTTSLFHLSSTPSSSTSTLRALLSNHYLPNFTTLPPPSLLGSIMNHITTLPSPFDYTFTALPPDILTTNDLSNVIPTLPELMLYSHSLCYDCSVIFRLLKFPESYIERYNFGGYIDERVVVRLVNEYGTWVKTLLETRKGGGKDWCLDYICTGKVEGGDEYQRNKRVGESVKRKLGGIEVGVVGVLGEGVESIVGECLKIRALQVLKEQDKFEGLVLDVLEVASRLPSSLEKLSLILSLGEISPSIRPSLSSYLIEGSLISVSDLKHCVETLPSITLDLIKEILPLCGNDDEGIVMKVTCCELASIAGDPSVFEEMVGKAVEGFRGCILGEEGEREVEVALRFCKTVEDLGGRLKTLPSWKILLSWMTLTTSLATKSDISNDVIDTCIQDCYDRRLPNTIDLWKKIEGGGVESVNLIVKVGIREGISKRHPSQIQSWAALKECIKATDDKIPSDELGKRVKLGWSVKVHTSSIVHIDPEVLIRYILESGDSPRLKRRVKKTETGGFILSWLSRKVDKKYAFDMQADVVHETTGDTIVALSSIEDEASGDSTRVLLDGHLVLSSAEFGQTNLIISADVTILSDNNSFTNRRTLDDIAKVVGDFVDVFADKFRDEDLIDERMYSKFISTIDDAEPLTDEESRAIERGLKLVDFLKNAKRVPGSINGTVEKFTLWAEGEVAVHGKSVAVIDVSARRMFAELWFHKSYFQKRKYLGDDLPRFEVQNIDGTRALQYFNSVKFPPPFQPRYFNNWFTWEHRTMVNGGDMFIIAFEPMNTYTGAHQRIPPTDKMKEGETNGVLIVKEISKNICEWTRIQVVNIGVKLPKKVMRILTANQLKWASKVQERHRRNEREIENELKFDLIRKLEEHKNRPLFDDQEDIFNKSKELLEIEEGWVELKSSTSQYSSVKKWINYIPPKKGERSIATGKVTGTVDCSAIEAAAWQFAYCSRRRVRESVEAGHIARIELKDISNQVNEATFAVVVRFPFPLESREFVFKQIWKSEEGKAMIAIHSGDIDKVDYGSNVMKLRGLTRGWWQFEDLPNKGNVKQCRATFISYMDLNGIVPTRIVNSLIPDHLSSLTLVADNFQKDKLVDLVDGQVLETIVRTRWDQEIYTDQENKIISNGISFLQSVKDSSDWLKIQNETEGIGEHQNTSVNDIRWQLAHLDGDKLATGIVEAVIDAPIEKVVVWEFLKTSRESTREHLKKNGLAKVTKVINNHSLYYLNVRDLKVPGLLHREFRSKSVWKRVGQNKIFVVYEDTKDLDVEHPHDSRINHVGSARTTWEYERLEDNEGIPQTKVTLASRIDLGGSIPTFIMTKLAKKVVRNVAMMMTKFEQGATMDERRRRRLVDKIKEMLHEGGPEVASVLRRFDEISKVKSGSEEPANGFGSAFSLVQVSSRGGKGWGSTSIEVEADIEEVAAFLWDFDSRANMQISGDIERRVLRDSVDNNFFKRVVMRRQRLKSSHHGQHSNRRFTNRMTLHKLDADTFVLLLTPIDDTTSKKDPRRKSSAVDLNALVVKGRAEEVFRLKKTGRRRLTKVDFALNLETGHNRSVSRRATKVAVEQLLGEMAEIAIYFEMLKPLEDYDAKCGEDLGHALLWKASSSRKRLERLEVMMKGKALAAFAEKYPWYPLFMKQVVSGKLSLGKPIKTKLVCLTDLEAKQIGKNLIPALRSKKLAEAGVDQWKVQNNAVKELMENYVWFYPMILVVSKGIVKSAAWGLMWRVVVGAVLSMTDMGTDLLVLKQFWEGGENMKTYRDLTLGSLIASFGLQLFISIFQNHKLGVLKIIRESLYVLLGMKAAVDAYRVAIGAKKEKGSVFPPMLELSFGKGIELFSESIPGIIIQLSAILSSLSSNVSVSGLSLTSLGISALTTGFVSAQISYDFDTNPANRAQNVDFYGYVPDNPKKRTIVFVMMTIMASIMVMIRGFALVMIGQLSMQYLTIFLSIDMGLFLLSKLLRDDFIYWIPVDNRIFEFVLSLMMRLIIKIITDFTGCVQFRHPNELGGIYFAFNNVITVLALFAALHLTERQGDIAAENMTKLKEVAGYLLGLELLSFFIFLANINHDYVKTFFSTESGSHFTCRTFLENSDDAIKGHAVLSNSQNQWKSIRGEVQRWLEAGWDTWTEEHPRWFIEHKDLIPADLRPVRLDGSLSMLTQRRRTTTHVRMTKDKKNKVSPEGEEIKLMNTRRGSSDFGRELKRRGSFME</sequence>
<feature type="transmembrane region" description="Helical" evidence="2">
    <location>
        <begin position="1974"/>
        <end position="1997"/>
    </location>
</feature>